<keyword evidence="2" id="KW-1185">Reference proteome</keyword>
<dbReference type="Gene3D" id="3.10.129.10">
    <property type="entry name" value="Hotdog Thioesterase"/>
    <property type="match status" value="1"/>
</dbReference>
<dbReference type="PANTHER" id="PTHR34487">
    <property type="entry name" value="ACYL-ACP THIOESTERASE"/>
    <property type="match status" value="1"/>
</dbReference>
<protein>
    <recommendedName>
        <fullName evidence="3">Decapping nuclease</fullName>
    </recommendedName>
</protein>
<evidence type="ECO:0008006" key="3">
    <source>
        <dbReference type="Google" id="ProtNLM"/>
    </source>
</evidence>
<proteinExistence type="predicted"/>
<sequence length="313" mass="36157">MEKSKSSSATENEEGGLDLTSHRLRFLKFYQDRFHCLLSVDPAKMECTMTCLGQKGDDDTAKSVNEVCEFLKKTEIAELLALYTAAPYGHGFFDFLSLVDKRLIFAMGSIVNIDQNFYLPDISKSQFIHKMWLGYIGNTSYETHTVTSSIYGQTLLSCQYKVAVVDNKTRRPARHPDWWKNKYEKFVVGRKQNTFVTLDTPHNTLRSNVIVLRKDTDANQHTNWLTYPMYCINSVNNHVSQGHFKGKKNICRNWIKRLETLYLGESLEGDNLVIHLWKIDLVDNRIASHIYKQDKCIFQCIIDYHSSLATSQL</sequence>
<evidence type="ECO:0000313" key="1">
    <source>
        <dbReference type="EMBL" id="KAL3836021.1"/>
    </source>
</evidence>
<comment type="caution">
    <text evidence="1">The sequence shown here is derived from an EMBL/GenBank/DDBJ whole genome shotgun (WGS) entry which is preliminary data.</text>
</comment>
<evidence type="ECO:0000313" key="2">
    <source>
        <dbReference type="Proteomes" id="UP001634394"/>
    </source>
</evidence>
<dbReference type="InterPro" id="IPR029069">
    <property type="entry name" value="HotDog_dom_sf"/>
</dbReference>
<organism evidence="1 2">
    <name type="scientific">Sinanodonta woodiana</name>
    <name type="common">Chinese pond mussel</name>
    <name type="synonym">Anodonta woodiana</name>
    <dbReference type="NCBI Taxonomy" id="1069815"/>
    <lineage>
        <taxon>Eukaryota</taxon>
        <taxon>Metazoa</taxon>
        <taxon>Spiralia</taxon>
        <taxon>Lophotrochozoa</taxon>
        <taxon>Mollusca</taxon>
        <taxon>Bivalvia</taxon>
        <taxon>Autobranchia</taxon>
        <taxon>Heteroconchia</taxon>
        <taxon>Palaeoheterodonta</taxon>
        <taxon>Unionida</taxon>
        <taxon>Unionoidea</taxon>
        <taxon>Unionidae</taxon>
        <taxon>Unioninae</taxon>
        <taxon>Sinanodonta</taxon>
    </lineage>
</organism>
<accession>A0ABD3THF1</accession>
<dbReference type="SUPFAM" id="SSF54637">
    <property type="entry name" value="Thioesterase/thiol ester dehydrase-isomerase"/>
    <property type="match status" value="2"/>
</dbReference>
<gene>
    <name evidence="1" type="ORF">ACJMK2_021474</name>
</gene>
<dbReference type="PANTHER" id="PTHR34487:SF1">
    <property type="entry name" value="ACYL-ACP THIOESTERASE"/>
    <property type="match status" value="1"/>
</dbReference>
<reference evidence="1 2" key="1">
    <citation type="submission" date="2024-11" db="EMBL/GenBank/DDBJ databases">
        <title>Chromosome-level genome assembly of the freshwater bivalve Anodonta woodiana.</title>
        <authorList>
            <person name="Chen X."/>
        </authorList>
    </citation>
    <scope>NUCLEOTIDE SEQUENCE [LARGE SCALE GENOMIC DNA]</scope>
    <source>
        <strain evidence="1">MN2024</strain>
        <tissue evidence="1">Gills</tissue>
    </source>
</reference>
<name>A0ABD3THF1_SINWO</name>
<dbReference type="Proteomes" id="UP001634394">
    <property type="component" value="Unassembled WGS sequence"/>
</dbReference>
<dbReference type="EMBL" id="JBJQND010000018">
    <property type="protein sequence ID" value="KAL3836021.1"/>
    <property type="molecule type" value="Genomic_DNA"/>
</dbReference>
<dbReference type="AlphaFoldDB" id="A0ABD3THF1"/>